<comment type="caution">
    <text evidence="1">The sequence shown here is derived from an EMBL/GenBank/DDBJ whole genome shotgun (WGS) entry which is preliminary data.</text>
</comment>
<dbReference type="EMBL" id="CAJVPZ010000424">
    <property type="protein sequence ID" value="CAG8464863.1"/>
    <property type="molecule type" value="Genomic_DNA"/>
</dbReference>
<dbReference type="Gene3D" id="2.170.15.10">
    <property type="entry name" value="Proaerolysin, chain A, domain 3"/>
    <property type="match status" value="1"/>
</dbReference>
<dbReference type="Proteomes" id="UP000789396">
    <property type="component" value="Unassembled WGS sequence"/>
</dbReference>
<evidence type="ECO:0000313" key="2">
    <source>
        <dbReference type="Proteomes" id="UP000789396"/>
    </source>
</evidence>
<sequence>MDVLIPNNYVKITGGKDLEITTGIPCRITNEGRYLDTKGENHGSYVTLFIVESTNFGEYRIFNNGYYLDTFGGKNESECCMSYENHRNSHTYYSRQLWSFLNQNETESKQVQIKSLSNKCYLDSWGGNGKYSNVRLCSYCNKPSEKNYPRQLWEIEIADYKLKAEIEDFKYDKKINNLKSYATKVSSTIFTSRNQSHSGPCKVEINLSEKAHNITSWSFNKSKEITFLDELDVDIKAEYAGVKGNLPEIIKWDNKITSSETIKKIQLDETNVSGKYSMEIQNKEEVEVKIIWHKINLDVQFTATAKIKGFSDRLRKNGSVAKMEQTDANATLCFLKNSGFEGTIIGTEGKNVLVEITGNVNIQGAVKYEIEKSNVLLSI</sequence>
<dbReference type="AlphaFoldDB" id="A0A9N8VYK3"/>
<dbReference type="OrthoDB" id="2374313at2759"/>
<name>A0A9N8VYK3_9GLOM</name>
<gene>
    <name evidence="1" type="ORF">RFULGI_LOCUS849</name>
</gene>
<protein>
    <submittedName>
        <fullName evidence="1">18091_t:CDS:1</fullName>
    </submittedName>
</protein>
<accession>A0A9N8VYK3</accession>
<evidence type="ECO:0000313" key="1">
    <source>
        <dbReference type="EMBL" id="CAG8464863.1"/>
    </source>
</evidence>
<keyword evidence="2" id="KW-1185">Reference proteome</keyword>
<dbReference type="InterPro" id="IPR035992">
    <property type="entry name" value="Ricin_B-like_lectins"/>
</dbReference>
<dbReference type="SUPFAM" id="SSF50370">
    <property type="entry name" value="Ricin B-like lectins"/>
    <property type="match status" value="1"/>
</dbReference>
<organism evidence="1 2">
    <name type="scientific">Racocetra fulgida</name>
    <dbReference type="NCBI Taxonomy" id="60492"/>
    <lineage>
        <taxon>Eukaryota</taxon>
        <taxon>Fungi</taxon>
        <taxon>Fungi incertae sedis</taxon>
        <taxon>Mucoromycota</taxon>
        <taxon>Glomeromycotina</taxon>
        <taxon>Glomeromycetes</taxon>
        <taxon>Diversisporales</taxon>
        <taxon>Gigasporaceae</taxon>
        <taxon>Racocetra</taxon>
    </lineage>
</organism>
<reference evidence="1" key="1">
    <citation type="submission" date="2021-06" db="EMBL/GenBank/DDBJ databases">
        <authorList>
            <person name="Kallberg Y."/>
            <person name="Tangrot J."/>
            <person name="Rosling A."/>
        </authorList>
    </citation>
    <scope>NUCLEOTIDE SEQUENCE</scope>
    <source>
        <strain evidence="1">IN212</strain>
    </source>
</reference>
<proteinExistence type="predicted"/>